<sequence length="64" mass="6771">MSLMKFKEFYFLMLPLSLEKMLTAVIDDVISDSGGGCKEPGQIPGIRLITVVANGGALPGISAE</sequence>
<dbReference type="AlphaFoldDB" id="A0AAD4P3N6"/>
<evidence type="ECO:0000313" key="1">
    <source>
        <dbReference type="EMBL" id="KAH6824877.1"/>
    </source>
</evidence>
<dbReference type="Proteomes" id="UP001190926">
    <property type="component" value="Unassembled WGS sequence"/>
</dbReference>
<proteinExistence type="predicted"/>
<keyword evidence="2" id="KW-1185">Reference proteome</keyword>
<evidence type="ECO:0000313" key="2">
    <source>
        <dbReference type="Proteomes" id="UP001190926"/>
    </source>
</evidence>
<protein>
    <submittedName>
        <fullName evidence="1">Uncharacterized protein</fullName>
    </submittedName>
</protein>
<organism evidence="1 2">
    <name type="scientific">Perilla frutescens var. hirtella</name>
    <name type="common">Perilla citriodora</name>
    <name type="synonym">Perilla setoyensis</name>
    <dbReference type="NCBI Taxonomy" id="608512"/>
    <lineage>
        <taxon>Eukaryota</taxon>
        <taxon>Viridiplantae</taxon>
        <taxon>Streptophyta</taxon>
        <taxon>Embryophyta</taxon>
        <taxon>Tracheophyta</taxon>
        <taxon>Spermatophyta</taxon>
        <taxon>Magnoliopsida</taxon>
        <taxon>eudicotyledons</taxon>
        <taxon>Gunneridae</taxon>
        <taxon>Pentapetalae</taxon>
        <taxon>asterids</taxon>
        <taxon>lamiids</taxon>
        <taxon>Lamiales</taxon>
        <taxon>Lamiaceae</taxon>
        <taxon>Nepetoideae</taxon>
        <taxon>Elsholtzieae</taxon>
        <taxon>Perilla</taxon>
    </lineage>
</organism>
<accession>A0AAD4P3N6</accession>
<dbReference type="EMBL" id="SDAM02000322">
    <property type="protein sequence ID" value="KAH6824877.1"/>
    <property type="molecule type" value="Genomic_DNA"/>
</dbReference>
<gene>
    <name evidence="1" type="ORF">C2S53_013870</name>
</gene>
<reference evidence="1 2" key="1">
    <citation type="journal article" date="2021" name="Nat. Commun.">
        <title>Incipient diploidization of the medicinal plant Perilla within 10,000 years.</title>
        <authorList>
            <person name="Zhang Y."/>
            <person name="Shen Q."/>
            <person name="Leng L."/>
            <person name="Zhang D."/>
            <person name="Chen S."/>
            <person name="Shi Y."/>
            <person name="Ning Z."/>
            <person name="Chen S."/>
        </authorList>
    </citation>
    <scope>NUCLEOTIDE SEQUENCE [LARGE SCALE GENOMIC DNA]</scope>
    <source>
        <strain evidence="2">cv. PC099</strain>
    </source>
</reference>
<comment type="caution">
    <text evidence="1">The sequence shown here is derived from an EMBL/GenBank/DDBJ whole genome shotgun (WGS) entry which is preliminary data.</text>
</comment>
<name>A0AAD4P3N6_PERFH</name>